<dbReference type="VEuPathDB" id="FungiDB:MELLADRAFT_64642"/>
<protein>
    <submittedName>
        <fullName evidence="2">Uncharacterized protein</fullName>
    </submittedName>
</protein>
<sequence length="124" mass="13712">MLSENNLNTEPIIIESDEEDEVLNQSPKSKDKKNKSIVIESSKEDEHPVPSSKNKQNPTLTKPKASKQTDLLALCPLSTPDVPCDRCKVEKIGGDKVFRCHCGGKSKTLKQGRTAKAVEHWKTG</sequence>
<accession>F4RS87</accession>
<feature type="region of interest" description="Disordered" evidence="1">
    <location>
        <begin position="1"/>
        <end position="69"/>
    </location>
</feature>
<dbReference type="OrthoDB" id="10363176at2759"/>
<organism evidence="3">
    <name type="scientific">Melampsora larici-populina (strain 98AG31 / pathotype 3-4-7)</name>
    <name type="common">Poplar leaf rust fungus</name>
    <dbReference type="NCBI Taxonomy" id="747676"/>
    <lineage>
        <taxon>Eukaryota</taxon>
        <taxon>Fungi</taxon>
        <taxon>Dikarya</taxon>
        <taxon>Basidiomycota</taxon>
        <taxon>Pucciniomycotina</taxon>
        <taxon>Pucciniomycetes</taxon>
        <taxon>Pucciniales</taxon>
        <taxon>Melampsoraceae</taxon>
        <taxon>Melampsora</taxon>
    </lineage>
</organism>
<dbReference type="GeneID" id="18930291"/>
<dbReference type="HOGENOM" id="CLU_2004415_0_0_1"/>
<proteinExistence type="predicted"/>
<keyword evidence="3" id="KW-1185">Reference proteome</keyword>
<evidence type="ECO:0000313" key="3">
    <source>
        <dbReference type="Proteomes" id="UP000001072"/>
    </source>
</evidence>
<reference evidence="3" key="1">
    <citation type="journal article" date="2011" name="Proc. Natl. Acad. Sci. U.S.A.">
        <title>Obligate biotrophy features unraveled by the genomic analysis of rust fungi.</title>
        <authorList>
            <person name="Duplessis S."/>
            <person name="Cuomo C.A."/>
            <person name="Lin Y.-C."/>
            <person name="Aerts A."/>
            <person name="Tisserant E."/>
            <person name="Veneault-Fourrey C."/>
            <person name="Joly D.L."/>
            <person name="Hacquard S."/>
            <person name="Amselem J."/>
            <person name="Cantarel B.L."/>
            <person name="Chiu R."/>
            <person name="Coutinho P.M."/>
            <person name="Feau N."/>
            <person name="Field M."/>
            <person name="Frey P."/>
            <person name="Gelhaye E."/>
            <person name="Goldberg J."/>
            <person name="Grabherr M.G."/>
            <person name="Kodira C.D."/>
            <person name="Kohler A."/>
            <person name="Kuees U."/>
            <person name="Lindquist E.A."/>
            <person name="Lucas S.M."/>
            <person name="Mago R."/>
            <person name="Mauceli E."/>
            <person name="Morin E."/>
            <person name="Murat C."/>
            <person name="Pangilinan J.L."/>
            <person name="Park R."/>
            <person name="Pearson M."/>
            <person name="Quesneville H."/>
            <person name="Rouhier N."/>
            <person name="Sakthikumar S."/>
            <person name="Salamov A.A."/>
            <person name="Schmutz J."/>
            <person name="Selles B."/>
            <person name="Shapiro H."/>
            <person name="Tanguay P."/>
            <person name="Tuskan G.A."/>
            <person name="Henrissat B."/>
            <person name="Van de Peer Y."/>
            <person name="Rouze P."/>
            <person name="Ellis J.G."/>
            <person name="Dodds P.N."/>
            <person name="Schein J.E."/>
            <person name="Zhong S."/>
            <person name="Hamelin R.C."/>
            <person name="Grigoriev I.V."/>
            <person name="Szabo L.J."/>
            <person name="Martin F."/>
        </authorList>
    </citation>
    <scope>NUCLEOTIDE SEQUENCE [LARGE SCALE GENOMIC DNA]</scope>
    <source>
        <strain evidence="3">98AG31 / pathotype 3-4-7</strain>
    </source>
</reference>
<evidence type="ECO:0000256" key="1">
    <source>
        <dbReference type="SAM" id="MobiDB-lite"/>
    </source>
</evidence>
<dbReference type="KEGG" id="mlr:MELLADRAFT_64642"/>
<evidence type="ECO:0000313" key="2">
    <source>
        <dbReference type="EMBL" id="EGG04820.1"/>
    </source>
</evidence>
<dbReference type="EMBL" id="GL883116">
    <property type="protein sequence ID" value="EGG04820.1"/>
    <property type="molecule type" value="Genomic_DNA"/>
</dbReference>
<dbReference type="Proteomes" id="UP000001072">
    <property type="component" value="Unassembled WGS sequence"/>
</dbReference>
<feature type="compositionally biased region" description="Polar residues" evidence="1">
    <location>
        <begin position="51"/>
        <end position="60"/>
    </location>
</feature>
<dbReference type="AlphaFoldDB" id="F4RS87"/>
<name>F4RS87_MELLP</name>
<dbReference type="InParanoid" id="F4RS87"/>
<dbReference type="RefSeq" id="XP_007411911.1">
    <property type="nucleotide sequence ID" value="XM_007411849.1"/>
</dbReference>
<gene>
    <name evidence="2" type="ORF">MELLADRAFT_64642</name>
</gene>